<sequence>MLTNEILLSIAIPTYNRAKFLDISLNSLCKSVRKSGRNDVEILILDNASTDETRDVVKKYAKHKFLKYIKNDENIGADNNFKKAISLSRGKYVWIFGDDDLVFDDTILYLAQILDAPTAFGIVHLKAQNFTDETSPAEFQEFKNFKIYDGAKAEFIQEAHTNLTFITSNIVNKSLFDKIDLNTIANNNLGQLYWNIACAILSDKQAVVFDKIYAARQFNSGNYNFSKVFGINLNDTLSLIEKNYDAKFITEIFRKRLLIYYYPANIIRIRNGLSAVRNENCFRNLYEIYKKYPLFWIFTVSAMWIPKKLGLLMIKFMQKTI</sequence>
<protein>
    <recommendedName>
        <fullName evidence="2">Glycosyltransferase 2-like domain-containing protein</fullName>
    </recommendedName>
</protein>
<dbReference type="SUPFAM" id="SSF53448">
    <property type="entry name" value="Nucleotide-diphospho-sugar transferases"/>
    <property type="match status" value="1"/>
</dbReference>
<name>A0A1Y5MQL2_9BACT</name>
<reference evidence="3 4" key="1">
    <citation type="submission" date="2017-04" db="EMBL/GenBank/DDBJ databases">
        <title>Complete genome of Campylobacter concisus ATCC 33237T and draft genomes for an additional eight well characterized C. concisus strains.</title>
        <authorList>
            <person name="Cornelius A.J."/>
            <person name="Miller W.G."/>
            <person name="Lastovica A.J."/>
            <person name="On S.L."/>
            <person name="French N.P."/>
            <person name="Vandenberg O."/>
            <person name="Biggs P.J."/>
        </authorList>
    </citation>
    <scope>NUCLEOTIDE SEQUENCE [LARGE SCALE GENOMIC DNA]</scope>
    <source>
        <strain evidence="3 4">Lasto28.99</strain>
    </source>
</reference>
<dbReference type="PANTHER" id="PTHR22916:SF3">
    <property type="entry name" value="UDP-GLCNAC:BETAGAL BETA-1,3-N-ACETYLGLUCOSAMINYLTRANSFERASE-LIKE PROTEIN 1"/>
    <property type="match status" value="1"/>
</dbReference>
<dbReference type="GO" id="GO:0016758">
    <property type="term" value="F:hexosyltransferase activity"/>
    <property type="evidence" value="ECO:0007669"/>
    <property type="project" value="UniProtKB-ARBA"/>
</dbReference>
<dbReference type="PANTHER" id="PTHR22916">
    <property type="entry name" value="GLYCOSYLTRANSFERASE"/>
    <property type="match status" value="1"/>
</dbReference>
<evidence type="ECO:0000313" key="4">
    <source>
        <dbReference type="Proteomes" id="UP000195967"/>
    </source>
</evidence>
<keyword evidence="1" id="KW-0472">Membrane</keyword>
<dbReference type="CDD" id="cd00761">
    <property type="entry name" value="Glyco_tranf_GTA_type"/>
    <property type="match status" value="1"/>
</dbReference>
<evidence type="ECO:0000313" key="3">
    <source>
        <dbReference type="EMBL" id="OUT10687.1"/>
    </source>
</evidence>
<dbReference type="InterPro" id="IPR001173">
    <property type="entry name" value="Glyco_trans_2-like"/>
</dbReference>
<gene>
    <name evidence="3" type="ORF">B9N62_09635</name>
</gene>
<evidence type="ECO:0000256" key="1">
    <source>
        <dbReference type="SAM" id="Phobius"/>
    </source>
</evidence>
<dbReference type="AlphaFoldDB" id="A0A1Y5MQL2"/>
<accession>A0A1Y5MQL2</accession>
<keyword evidence="1" id="KW-1133">Transmembrane helix</keyword>
<dbReference type="Gene3D" id="3.90.550.10">
    <property type="entry name" value="Spore Coat Polysaccharide Biosynthesis Protein SpsA, Chain A"/>
    <property type="match status" value="1"/>
</dbReference>
<comment type="caution">
    <text evidence="3">The sequence shown here is derived from an EMBL/GenBank/DDBJ whole genome shotgun (WGS) entry which is preliminary data.</text>
</comment>
<evidence type="ECO:0000259" key="2">
    <source>
        <dbReference type="Pfam" id="PF00535"/>
    </source>
</evidence>
<feature type="domain" description="Glycosyltransferase 2-like" evidence="2">
    <location>
        <begin position="9"/>
        <end position="138"/>
    </location>
</feature>
<dbReference type="InterPro" id="IPR029044">
    <property type="entry name" value="Nucleotide-diphossugar_trans"/>
</dbReference>
<dbReference type="EMBL" id="NDYO01000013">
    <property type="protein sequence ID" value="OUT10687.1"/>
    <property type="molecule type" value="Genomic_DNA"/>
</dbReference>
<dbReference type="Proteomes" id="UP000195967">
    <property type="component" value="Unassembled WGS sequence"/>
</dbReference>
<dbReference type="Pfam" id="PF00535">
    <property type="entry name" value="Glycos_transf_2"/>
    <property type="match status" value="1"/>
</dbReference>
<organism evidence="3 4">
    <name type="scientific">Campylobacter concisus</name>
    <dbReference type="NCBI Taxonomy" id="199"/>
    <lineage>
        <taxon>Bacteria</taxon>
        <taxon>Pseudomonadati</taxon>
        <taxon>Campylobacterota</taxon>
        <taxon>Epsilonproteobacteria</taxon>
        <taxon>Campylobacterales</taxon>
        <taxon>Campylobacteraceae</taxon>
        <taxon>Campylobacter</taxon>
    </lineage>
</organism>
<proteinExistence type="predicted"/>
<feature type="transmembrane region" description="Helical" evidence="1">
    <location>
        <begin position="294"/>
        <end position="314"/>
    </location>
</feature>
<keyword evidence="1" id="KW-0812">Transmembrane</keyword>